<reference evidence="1" key="1">
    <citation type="submission" date="2018-07" db="EMBL/GenBank/DDBJ databases">
        <authorList>
            <person name="Ashton P.M."/>
            <person name="Dallman T."/>
            <person name="Nair S."/>
            <person name="De Pinna E."/>
            <person name="Peters T."/>
            <person name="Grant K."/>
        </authorList>
    </citation>
    <scope>NUCLEOTIDE SEQUENCE</scope>
    <source>
        <strain evidence="1">368335</strain>
    </source>
</reference>
<sequence>MAAYVDYSKAKIELNVIDTVERLKQQLSLELYQLRVRIHEREQLIEKRPLFIDEKQVNLITAELEVMTAEKLLLEERIAAIG</sequence>
<accession>A0A635R8S8</accession>
<proteinExistence type="predicted"/>
<evidence type="ECO:0000313" key="1">
    <source>
        <dbReference type="EMBL" id="EDH8302987.1"/>
    </source>
</evidence>
<organism evidence="1">
    <name type="scientific">Salmonella enterica subsp. enterica serovar Chester</name>
    <dbReference type="NCBI Taxonomy" id="149386"/>
    <lineage>
        <taxon>Bacteria</taxon>
        <taxon>Pseudomonadati</taxon>
        <taxon>Pseudomonadota</taxon>
        <taxon>Gammaproteobacteria</taxon>
        <taxon>Enterobacterales</taxon>
        <taxon>Enterobacteriaceae</taxon>
        <taxon>Salmonella</taxon>
    </lineage>
</organism>
<name>A0A635R8S8_SALET</name>
<protein>
    <submittedName>
        <fullName evidence="1">Uncharacterized protein</fullName>
    </submittedName>
</protein>
<dbReference type="AlphaFoldDB" id="A0A635R8S8"/>
<dbReference type="EMBL" id="AAMIYH010000015">
    <property type="protein sequence ID" value="EDH8302987.1"/>
    <property type="molecule type" value="Genomic_DNA"/>
</dbReference>
<comment type="caution">
    <text evidence="1">The sequence shown here is derived from an EMBL/GenBank/DDBJ whole genome shotgun (WGS) entry which is preliminary data.</text>
</comment>
<gene>
    <name evidence="1" type="ORF">CB695_16070</name>
</gene>